<dbReference type="AlphaFoldDB" id="A0A6J6C8W6"/>
<sequence>MTAFGSEHGHADTPPPVQRTEQRFSGHLDIGEEDFVKFGFPSHLFERANVNTGQTHVQKEETDAFMFGCILIGARHQNSPVAVSPARTPNFLAVDDETITITFSFGAQ</sequence>
<evidence type="ECO:0000313" key="2">
    <source>
        <dbReference type="EMBL" id="CAB4547525.1"/>
    </source>
</evidence>
<name>A0A6J6C8W6_9ZZZZ</name>
<proteinExistence type="predicted"/>
<reference evidence="2" key="1">
    <citation type="submission" date="2020-05" db="EMBL/GenBank/DDBJ databases">
        <authorList>
            <person name="Chiriac C."/>
            <person name="Salcher M."/>
            <person name="Ghai R."/>
            <person name="Kavagutti S V."/>
        </authorList>
    </citation>
    <scope>NUCLEOTIDE SEQUENCE</scope>
</reference>
<accession>A0A6J6C8W6</accession>
<evidence type="ECO:0000313" key="3">
    <source>
        <dbReference type="EMBL" id="CAB4626208.1"/>
    </source>
</evidence>
<organism evidence="2">
    <name type="scientific">freshwater metagenome</name>
    <dbReference type="NCBI Taxonomy" id="449393"/>
    <lineage>
        <taxon>unclassified sequences</taxon>
        <taxon>metagenomes</taxon>
        <taxon>ecological metagenomes</taxon>
    </lineage>
</organism>
<protein>
    <submittedName>
        <fullName evidence="2">Unannotated protein</fullName>
    </submittedName>
</protein>
<gene>
    <name evidence="2" type="ORF">UFOPK1421_01048</name>
    <name evidence="3" type="ORF">UFOPK1960_00401</name>
</gene>
<dbReference type="EMBL" id="CAEZVL010000039">
    <property type="protein sequence ID" value="CAB4626208.1"/>
    <property type="molecule type" value="Genomic_DNA"/>
</dbReference>
<feature type="region of interest" description="Disordered" evidence="1">
    <location>
        <begin position="1"/>
        <end position="23"/>
    </location>
</feature>
<dbReference type="EMBL" id="CAEZSL010000114">
    <property type="protein sequence ID" value="CAB4547525.1"/>
    <property type="molecule type" value="Genomic_DNA"/>
</dbReference>
<evidence type="ECO:0000256" key="1">
    <source>
        <dbReference type="SAM" id="MobiDB-lite"/>
    </source>
</evidence>